<geneLocation type="plasmid" evidence="3 4">
    <name>unnamed7</name>
</geneLocation>
<organism evidence="3 4">
    <name type="scientific">Edwardsiella anguillarum</name>
    <dbReference type="NCBI Taxonomy" id="1821960"/>
    <lineage>
        <taxon>Bacteria</taxon>
        <taxon>Pseudomonadati</taxon>
        <taxon>Pseudomonadota</taxon>
        <taxon>Gammaproteobacteria</taxon>
        <taxon>Enterobacterales</taxon>
        <taxon>Hafniaceae</taxon>
        <taxon>Edwardsiella</taxon>
    </lineage>
</organism>
<sequence length="180" mass="19553">MKTINNKITAMAIFWCMLTVGVQASDNLQFKGNLIVPDCTINNGNLIETNFGNIEIQTLSTANTGYNWETIRVPVNCPYNLGKPKIKITGSQASVAQNSIKTSKYDTEKLVIYLHQGTKENIGQGINLGTYQNLSNNAINNIGGSNYEVIITAGVGHEGGIELLTAGEFSSSANMEVRYE</sequence>
<dbReference type="InterPro" id="IPR000259">
    <property type="entry name" value="Adhesion_dom_fimbrial"/>
</dbReference>
<evidence type="ECO:0000313" key="4">
    <source>
        <dbReference type="Proteomes" id="UP001238370"/>
    </source>
</evidence>
<dbReference type="PRINTS" id="PR01613">
    <property type="entry name" value="FIMBRIALPAPF"/>
</dbReference>
<dbReference type="InterPro" id="IPR005430">
    <property type="entry name" value="P_pili_tip_PapF"/>
</dbReference>
<evidence type="ECO:0000313" key="3">
    <source>
        <dbReference type="EMBL" id="WHP85859.1"/>
    </source>
</evidence>
<keyword evidence="3" id="KW-0614">Plasmid</keyword>
<name>A0ABY8SJM1_9GAMM</name>
<dbReference type="Gene3D" id="2.60.40.1090">
    <property type="entry name" value="Fimbrial-type adhesion domain"/>
    <property type="match status" value="1"/>
</dbReference>
<dbReference type="Proteomes" id="UP001238370">
    <property type="component" value="Plasmid unnamed7"/>
</dbReference>
<dbReference type="EMBL" id="CP094303">
    <property type="protein sequence ID" value="WHP85859.1"/>
    <property type="molecule type" value="Genomic_DNA"/>
</dbReference>
<dbReference type="InterPro" id="IPR050263">
    <property type="entry name" value="Bact_Fimbrial_Adh_Pro"/>
</dbReference>
<keyword evidence="1" id="KW-0732">Signal</keyword>
<feature type="signal peptide" evidence="1">
    <location>
        <begin position="1"/>
        <end position="24"/>
    </location>
</feature>
<feature type="chain" id="PRO_5047470554" evidence="1">
    <location>
        <begin position="25"/>
        <end position="180"/>
    </location>
</feature>
<proteinExistence type="predicted"/>
<dbReference type="PANTHER" id="PTHR33420:SF33">
    <property type="entry name" value="MINOR FIMBRIAL SUBUNIT"/>
    <property type="match status" value="1"/>
</dbReference>
<dbReference type="RefSeq" id="WP_068872134.1">
    <property type="nucleotide sequence ID" value="NZ_CP094303.1"/>
</dbReference>
<evidence type="ECO:0000256" key="1">
    <source>
        <dbReference type="SAM" id="SignalP"/>
    </source>
</evidence>
<dbReference type="InterPro" id="IPR008966">
    <property type="entry name" value="Adhesion_dom_sf"/>
</dbReference>
<keyword evidence="4" id="KW-1185">Reference proteome</keyword>
<dbReference type="PANTHER" id="PTHR33420">
    <property type="entry name" value="FIMBRIAL SUBUNIT ELFA-RELATED"/>
    <property type="match status" value="1"/>
</dbReference>
<feature type="domain" description="Fimbrial-type adhesion" evidence="2">
    <location>
        <begin position="29"/>
        <end position="179"/>
    </location>
</feature>
<accession>A0ABY8SJM1</accession>
<dbReference type="Pfam" id="PF00419">
    <property type="entry name" value="Fimbrial"/>
    <property type="match status" value="1"/>
</dbReference>
<reference evidence="3 4" key="1">
    <citation type="submission" date="2022-03" db="EMBL/GenBank/DDBJ databases">
        <title>Survey of Intraspecific Variation of Edwardsiella anguillarum Isolates from Non-Anguillid Fish Host Originating from Varied Geographic Locations.</title>
        <authorList>
            <person name="Armwood A.R."/>
            <person name="Woodyard E."/>
            <person name="Waldbieser G.C."/>
            <person name="Camus A.C."/>
            <person name="Divya D."/>
            <person name="Tekedar H."/>
            <person name="Soto E."/>
            <person name="Stein C."/>
            <person name="Ucko M."/>
            <person name="Ware C."/>
            <person name="Griffin M.J."/>
        </authorList>
    </citation>
    <scope>NUCLEOTIDE SEQUENCE [LARGE SCALE GENOMIC DNA]</scope>
    <source>
        <strain evidence="3 4">R18-35-2</strain>
        <plasmid evidence="3 4">unnamed7</plasmid>
    </source>
</reference>
<protein>
    <submittedName>
        <fullName evidence="3">Fimbrial protein</fullName>
    </submittedName>
</protein>
<dbReference type="SUPFAM" id="SSF49401">
    <property type="entry name" value="Bacterial adhesins"/>
    <property type="match status" value="1"/>
</dbReference>
<evidence type="ECO:0000259" key="2">
    <source>
        <dbReference type="Pfam" id="PF00419"/>
    </source>
</evidence>
<gene>
    <name evidence="3" type="ORF">MQ095_20040</name>
</gene>
<dbReference type="InterPro" id="IPR036937">
    <property type="entry name" value="Adhesion_dom_fimbrial_sf"/>
</dbReference>